<keyword evidence="2" id="KW-0378">Hydrolase</keyword>
<dbReference type="Gene3D" id="3.40.50.1820">
    <property type="entry name" value="alpha/beta hydrolase"/>
    <property type="match status" value="1"/>
</dbReference>
<evidence type="ECO:0000313" key="2">
    <source>
        <dbReference type="EMBL" id="MFC3228680.1"/>
    </source>
</evidence>
<comment type="caution">
    <text evidence="2">The sequence shown here is derived from an EMBL/GenBank/DDBJ whole genome shotgun (WGS) entry which is preliminary data.</text>
</comment>
<organism evidence="2 3">
    <name type="scientific">Marinibaculum pumilum</name>
    <dbReference type="NCBI Taxonomy" id="1766165"/>
    <lineage>
        <taxon>Bacteria</taxon>
        <taxon>Pseudomonadati</taxon>
        <taxon>Pseudomonadota</taxon>
        <taxon>Alphaproteobacteria</taxon>
        <taxon>Rhodospirillales</taxon>
        <taxon>Rhodospirillaceae</taxon>
        <taxon>Marinibaculum</taxon>
    </lineage>
</organism>
<sequence length="247" mass="26042">MAEAASGLQFVLVHGSWHTGAGWRHVSARLTAAGHRVLAPTLAGRGEGARTDIGLMDMVNGLCAEVEAADLKGIVLVGHSAGGTVVAKAAERLAPRLARLVFISPLLAPDGGSILDAVPPDYAGAFRAMAEASGDNTVFPPWPIWRDGFIGDADEALAKTAHDELCPEPFGPVTDKVDLSAFAALEVPKSYINPMEDTVFPIGEWGFFPRMYQRIAPCRLVQLHGSHEVMFSNPAALADALVAAGRP</sequence>
<keyword evidence="3" id="KW-1185">Reference proteome</keyword>
<dbReference type="PANTHER" id="PTHR37017">
    <property type="entry name" value="AB HYDROLASE-1 DOMAIN-CONTAINING PROTEIN-RELATED"/>
    <property type="match status" value="1"/>
</dbReference>
<protein>
    <submittedName>
        <fullName evidence="2">Alpha/beta hydrolase</fullName>
    </submittedName>
</protein>
<dbReference type="RefSeq" id="WP_379902032.1">
    <property type="nucleotide sequence ID" value="NZ_JBHRTR010000028.1"/>
</dbReference>
<dbReference type="SUPFAM" id="SSF53474">
    <property type="entry name" value="alpha/beta-Hydrolases"/>
    <property type="match status" value="1"/>
</dbReference>
<name>A0ABV7L235_9PROT</name>
<gene>
    <name evidence="2" type="ORF">ACFOGJ_15660</name>
</gene>
<dbReference type="InterPro" id="IPR052897">
    <property type="entry name" value="Sec-Metab_Biosynth_Hydrolase"/>
</dbReference>
<dbReference type="InterPro" id="IPR000073">
    <property type="entry name" value="AB_hydrolase_1"/>
</dbReference>
<reference evidence="3" key="1">
    <citation type="journal article" date="2019" name="Int. J. Syst. Evol. Microbiol.">
        <title>The Global Catalogue of Microorganisms (GCM) 10K type strain sequencing project: providing services to taxonomists for standard genome sequencing and annotation.</title>
        <authorList>
            <consortium name="The Broad Institute Genomics Platform"/>
            <consortium name="The Broad Institute Genome Sequencing Center for Infectious Disease"/>
            <person name="Wu L."/>
            <person name="Ma J."/>
        </authorList>
    </citation>
    <scope>NUCLEOTIDE SEQUENCE [LARGE SCALE GENOMIC DNA]</scope>
    <source>
        <strain evidence="3">KCTC 42964</strain>
    </source>
</reference>
<dbReference type="InterPro" id="IPR029058">
    <property type="entry name" value="AB_hydrolase_fold"/>
</dbReference>
<dbReference type="EMBL" id="JBHRTR010000028">
    <property type="protein sequence ID" value="MFC3228680.1"/>
    <property type="molecule type" value="Genomic_DNA"/>
</dbReference>
<dbReference type="PANTHER" id="PTHR37017:SF11">
    <property type="entry name" value="ESTERASE_LIPASE_THIOESTERASE DOMAIN-CONTAINING PROTEIN"/>
    <property type="match status" value="1"/>
</dbReference>
<proteinExistence type="predicted"/>
<feature type="domain" description="AB hydrolase-1" evidence="1">
    <location>
        <begin position="10"/>
        <end position="240"/>
    </location>
</feature>
<dbReference type="Proteomes" id="UP001595528">
    <property type="component" value="Unassembled WGS sequence"/>
</dbReference>
<evidence type="ECO:0000259" key="1">
    <source>
        <dbReference type="Pfam" id="PF12697"/>
    </source>
</evidence>
<accession>A0ABV7L235</accession>
<dbReference type="GO" id="GO:0016787">
    <property type="term" value="F:hydrolase activity"/>
    <property type="evidence" value="ECO:0007669"/>
    <property type="project" value="UniProtKB-KW"/>
</dbReference>
<dbReference type="Pfam" id="PF12697">
    <property type="entry name" value="Abhydrolase_6"/>
    <property type="match status" value="1"/>
</dbReference>
<evidence type="ECO:0000313" key="3">
    <source>
        <dbReference type="Proteomes" id="UP001595528"/>
    </source>
</evidence>